<name>A0A498DCB2_9BACI</name>
<protein>
    <submittedName>
        <fullName evidence="2">Uncharacterized protein</fullName>
    </submittedName>
</protein>
<dbReference type="EMBL" id="RCHR01000001">
    <property type="protein sequence ID" value="RLL47872.1"/>
    <property type="molecule type" value="Genomic_DNA"/>
</dbReference>
<comment type="caution">
    <text evidence="2">The sequence shown here is derived from an EMBL/GenBank/DDBJ whole genome shotgun (WGS) entry which is preliminary data.</text>
</comment>
<keyword evidence="1" id="KW-0472">Membrane</keyword>
<sequence>MRHYTILRILLAGFFLYFAWPYIPEASSNLELTFWGAWLTFFLVVMGANFATLLQISRPPVMEQEELKARNTDNY</sequence>
<feature type="transmembrane region" description="Helical" evidence="1">
    <location>
        <begin position="35"/>
        <end position="54"/>
    </location>
</feature>
<dbReference type="AlphaFoldDB" id="A0A498DCB2"/>
<dbReference type="OrthoDB" id="2721191at2"/>
<evidence type="ECO:0000256" key="1">
    <source>
        <dbReference type="SAM" id="Phobius"/>
    </source>
</evidence>
<keyword evidence="1" id="KW-0812">Transmembrane</keyword>
<accession>A0A498DCB2</accession>
<gene>
    <name evidence="2" type="ORF">D8M04_00915</name>
</gene>
<keyword evidence="1" id="KW-1133">Transmembrane helix</keyword>
<dbReference type="Proteomes" id="UP000270219">
    <property type="component" value="Unassembled WGS sequence"/>
</dbReference>
<dbReference type="RefSeq" id="WP_121520485.1">
    <property type="nucleotide sequence ID" value="NZ_RCHR01000001.1"/>
</dbReference>
<evidence type="ECO:0000313" key="3">
    <source>
        <dbReference type="Proteomes" id="UP000270219"/>
    </source>
</evidence>
<keyword evidence="3" id="KW-1185">Reference proteome</keyword>
<feature type="transmembrane region" description="Helical" evidence="1">
    <location>
        <begin position="5"/>
        <end position="23"/>
    </location>
</feature>
<organism evidence="2 3">
    <name type="scientific">Oceanobacillus piezotolerans</name>
    <dbReference type="NCBI Taxonomy" id="2448030"/>
    <lineage>
        <taxon>Bacteria</taxon>
        <taxon>Bacillati</taxon>
        <taxon>Bacillota</taxon>
        <taxon>Bacilli</taxon>
        <taxon>Bacillales</taxon>
        <taxon>Bacillaceae</taxon>
        <taxon>Oceanobacillus</taxon>
    </lineage>
</organism>
<evidence type="ECO:0000313" key="2">
    <source>
        <dbReference type="EMBL" id="RLL47872.1"/>
    </source>
</evidence>
<reference evidence="2 3" key="1">
    <citation type="submission" date="2018-10" db="EMBL/GenBank/DDBJ databases">
        <title>Oceanobacillus sp. YLB-02 draft genome.</title>
        <authorList>
            <person name="Yu L."/>
        </authorList>
    </citation>
    <scope>NUCLEOTIDE SEQUENCE [LARGE SCALE GENOMIC DNA]</scope>
    <source>
        <strain evidence="2 3">YLB-02</strain>
    </source>
</reference>
<proteinExistence type="predicted"/>